<feature type="transmembrane region" description="Helical" evidence="1">
    <location>
        <begin position="296"/>
        <end position="314"/>
    </location>
</feature>
<feature type="transmembrane region" description="Helical" evidence="1">
    <location>
        <begin position="49"/>
        <end position="68"/>
    </location>
</feature>
<reference evidence="2 3" key="1">
    <citation type="journal article" date="2013" name="ISME J.">
        <title>By their genes ye shall know them: genomic signatures of predatory bacteria.</title>
        <authorList>
            <person name="Pasternak Z."/>
            <person name="Pietrokovski S."/>
            <person name="Rotem O."/>
            <person name="Gophna U."/>
            <person name="Lurie-Weinberger M.N."/>
            <person name="Jurkevitch E."/>
        </authorList>
    </citation>
    <scope>NUCLEOTIDE SEQUENCE [LARGE SCALE GENOMIC DNA]</scope>
    <source>
        <strain evidence="2 3">JSS</strain>
    </source>
</reference>
<sequence>MYSKKDAAQSMNSSAEIALDEVQSSSPMLSTSLPASLSTAHRKISLPTMALFFFAVLGLCDIFFPFAMTPAQRLFLDFAALYGFASAVHVIFPIWLMERSGDFRELVETNVGPIQTVRFKLLLIFLAFCGSIFAVCYYGSPFWVKTVLLAQAIWGVWHYLTQTRGLYHATVLRQPRSVYQHTLNVLKVFVLVIFGCRMLRMGVLAYELQNEKVLYYIGISLYWVAALLLGYILIRTALIRTSEGRQFWVLSRFFMWLMTAFTPISAYGVNAIHGAEYYELTRKIEDRSLQKRTNHIFAVGFLSFLFLFGLLGIFEITRFFEEYRLLSAAILAFSLSVSNTHFVLDGWIYKMKNEQSRVLMKRFLQ</sequence>
<evidence type="ECO:0000313" key="2">
    <source>
        <dbReference type="EMBL" id="AGH96762.1"/>
    </source>
</evidence>
<dbReference type="RefSeq" id="WP_015471252.1">
    <property type="nucleotide sequence ID" value="NC_020813.1"/>
</dbReference>
<evidence type="ECO:0000313" key="3">
    <source>
        <dbReference type="Proteomes" id="UP000012040"/>
    </source>
</evidence>
<dbReference type="EMBL" id="CP003537">
    <property type="protein sequence ID" value="AGH96762.1"/>
    <property type="molecule type" value="Genomic_DNA"/>
</dbReference>
<accession>M4VBI9</accession>
<dbReference type="STRING" id="1184267.A11Q_2546"/>
<feature type="transmembrane region" description="Helical" evidence="1">
    <location>
        <begin position="213"/>
        <end position="234"/>
    </location>
</feature>
<dbReference type="AlphaFoldDB" id="M4VBI9"/>
<proteinExistence type="predicted"/>
<feature type="transmembrane region" description="Helical" evidence="1">
    <location>
        <begin position="74"/>
        <end position="96"/>
    </location>
</feature>
<organism evidence="2 3">
    <name type="scientific">Pseudobdellovibrio exovorus JSS</name>
    <dbReference type="NCBI Taxonomy" id="1184267"/>
    <lineage>
        <taxon>Bacteria</taxon>
        <taxon>Pseudomonadati</taxon>
        <taxon>Bdellovibrionota</taxon>
        <taxon>Bdellovibrionia</taxon>
        <taxon>Bdellovibrionales</taxon>
        <taxon>Pseudobdellovibrionaceae</taxon>
        <taxon>Pseudobdellovibrio</taxon>
    </lineage>
</organism>
<protein>
    <submittedName>
        <fullName evidence="2">Uncharacterized protein</fullName>
    </submittedName>
</protein>
<dbReference type="Proteomes" id="UP000012040">
    <property type="component" value="Chromosome"/>
</dbReference>
<name>M4VBI9_9BACT</name>
<feature type="transmembrane region" description="Helical" evidence="1">
    <location>
        <begin position="117"/>
        <end position="140"/>
    </location>
</feature>
<keyword evidence="3" id="KW-1185">Reference proteome</keyword>
<keyword evidence="1" id="KW-1133">Transmembrane helix</keyword>
<dbReference type="PATRIC" id="fig|1184267.3.peg.2573"/>
<dbReference type="KEGG" id="bex:A11Q_2546"/>
<evidence type="ECO:0000256" key="1">
    <source>
        <dbReference type="SAM" id="Phobius"/>
    </source>
</evidence>
<feature type="transmembrane region" description="Helical" evidence="1">
    <location>
        <begin position="254"/>
        <end position="275"/>
    </location>
</feature>
<dbReference type="HOGENOM" id="CLU_757924_0_0_7"/>
<keyword evidence="1" id="KW-0472">Membrane</keyword>
<feature type="transmembrane region" description="Helical" evidence="1">
    <location>
        <begin position="326"/>
        <end position="349"/>
    </location>
</feature>
<gene>
    <name evidence="2" type="ORF">A11Q_2546</name>
</gene>
<keyword evidence="1" id="KW-0812">Transmembrane</keyword>